<keyword evidence="8" id="KW-1185">Reference proteome</keyword>
<gene>
    <name evidence="3" type="primary">rlpA</name>
    <name evidence="7" type="ORF">H8R02_10685</name>
</gene>
<dbReference type="InterPro" id="IPR036908">
    <property type="entry name" value="RlpA-like_sf"/>
</dbReference>
<name>A0A923M8W0_9BURK</name>
<dbReference type="SUPFAM" id="SSF50685">
    <property type="entry name" value="Barwin-like endoglucanases"/>
    <property type="match status" value="1"/>
</dbReference>
<accession>A0A923M8W0</accession>
<proteinExistence type="inferred from homology"/>
<dbReference type="HAMAP" id="MF_02071">
    <property type="entry name" value="RlpA"/>
    <property type="match status" value="1"/>
</dbReference>
<dbReference type="PANTHER" id="PTHR34183:SF1">
    <property type="entry name" value="ENDOLYTIC PEPTIDOGLYCAN TRANSGLYCOSYLASE RLPA"/>
    <property type="match status" value="1"/>
</dbReference>
<dbReference type="EMBL" id="JACORU010000003">
    <property type="protein sequence ID" value="MBC5764919.1"/>
    <property type="molecule type" value="Genomic_DNA"/>
</dbReference>
<feature type="compositionally biased region" description="Low complexity" evidence="5">
    <location>
        <begin position="19"/>
        <end position="28"/>
    </location>
</feature>
<protein>
    <recommendedName>
        <fullName evidence="3">Endolytic peptidoglycan transglycosylase RlpA</fullName>
        <ecNumber evidence="3">4.2.2.-</ecNumber>
    </recommendedName>
</protein>
<feature type="domain" description="RlpA-like protein double-psi beta-barrel" evidence="6">
    <location>
        <begin position="72"/>
        <end position="154"/>
    </location>
</feature>
<organism evidence="7 8">
    <name type="scientific">Ramlibacter albus</name>
    <dbReference type="NCBI Taxonomy" id="2079448"/>
    <lineage>
        <taxon>Bacteria</taxon>
        <taxon>Pseudomonadati</taxon>
        <taxon>Pseudomonadota</taxon>
        <taxon>Betaproteobacteria</taxon>
        <taxon>Burkholderiales</taxon>
        <taxon>Comamonadaceae</taxon>
        <taxon>Ramlibacter</taxon>
    </lineage>
</organism>
<feature type="compositionally biased region" description="Pro residues" evidence="5">
    <location>
        <begin position="29"/>
        <end position="40"/>
    </location>
</feature>
<dbReference type="InterPro" id="IPR012997">
    <property type="entry name" value="RplA"/>
</dbReference>
<comment type="function">
    <text evidence="3">Lytic transglycosylase with a strong preference for naked glycan strands that lack stem peptides.</text>
</comment>
<evidence type="ECO:0000256" key="3">
    <source>
        <dbReference type="HAMAP-Rule" id="MF_02071"/>
    </source>
</evidence>
<dbReference type="Proteomes" id="UP000596827">
    <property type="component" value="Unassembled WGS sequence"/>
</dbReference>
<evidence type="ECO:0000313" key="8">
    <source>
        <dbReference type="Proteomes" id="UP000596827"/>
    </source>
</evidence>
<dbReference type="Pfam" id="PF03330">
    <property type="entry name" value="DPBB_1"/>
    <property type="match status" value="1"/>
</dbReference>
<dbReference type="GO" id="GO:0000270">
    <property type="term" value="P:peptidoglycan metabolic process"/>
    <property type="evidence" value="ECO:0007669"/>
    <property type="project" value="UniProtKB-UniRule"/>
</dbReference>
<reference evidence="7" key="1">
    <citation type="submission" date="2020-08" db="EMBL/GenBank/DDBJ databases">
        <title>Ramlibacter sp. GTP1 16S ribosomal RNA gene genome sequencing and assembly.</title>
        <authorList>
            <person name="Kang M."/>
        </authorList>
    </citation>
    <scope>NUCLEOTIDE SEQUENCE</scope>
    <source>
        <strain evidence="7">GTP1</strain>
    </source>
</reference>
<evidence type="ECO:0000256" key="2">
    <source>
        <dbReference type="ARBA" id="ARBA00023316"/>
    </source>
</evidence>
<dbReference type="GO" id="GO:0008932">
    <property type="term" value="F:lytic endotransglycosylase activity"/>
    <property type="evidence" value="ECO:0007669"/>
    <property type="project" value="UniProtKB-UniRule"/>
</dbReference>
<sequence length="170" mass="17713">MLLVAAWAVPAQELPGESPGAPAGVEVPGAPPESGPPSPATPEEGDAPAAIGQGGDPSAQPADPEAAQPHDRGVASWYGPRFHGRRTASGERFDMHALTAAHPTLPFGTVVRVENPDDGRSVEVRINDRGPHIKQRIIDLSRAAARALGMLDAGGGLREVVLRIIKRPTQ</sequence>
<comment type="caution">
    <text evidence="7">The sequence shown here is derived from an EMBL/GenBank/DDBJ whole genome shotgun (WGS) entry which is preliminary data.</text>
</comment>
<dbReference type="PANTHER" id="PTHR34183">
    <property type="entry name" value="ENDOLYTIC PEPTIDOGLYCAN TRANSGLYCOSYLASE RLPA"/>
    <property type="match status" value="1"/>
</dbReference>
<dbReference type="GO" id="GO:0071555">
    <property type="term" value="P:cell wall organization"/>
    <property type="evidence" value="ECO:0007669"/>
    <property type="project" value="UniProtKB-KW"/>
</dbReference>
<keyword evidence="2 3" id="KW-0961">Cell wall biogenesis/degradation</keyword>
<keyword evidence="1 3" id="KW-0456">Lyase</keyword>
<evidence type="ECO:0000256" key="4">
    <source>
        <dbReference type="RuleBase" id="RU003495"/>
    </source>
</evidence>
<feature type="region of interest" description="Disordered" evidence="5">
    <location>
        <begin position="8"/>
        <end position="86"/>
    </location>
</feature>
<evidence type="ECO:0000259" key="6">
    <source>
        <dbReference type="Pfam" id="PF03330"/>
    </source>
</evidence>
<evidence type="ECO:0000256" key="1">
    <source>
        <dbReference type="ARBA" id="ARBA00023239"/>
    </source>
</evidence>
<dbReference type="AlphaFoldDB" id="A0A923M8W0"/>
<evidence type="ECO:0000256" key="5">
    <source>
        <dbReference type="SAM" id="MobiDB-lite"/>
    </source>
</evidence>
<dbReference type="Gene3D" id="2.40.40.10">
    <property type="entry name" value="RlpA-like domain"/>
    <property type="match status" value="1"/>
</dbReference>
<evidence type="ECO:0000313" key="7">
    <source>
        <dbReference type="EMBL" id="MBC5764919.1"/>
    </source>
</evidence>
<comment type="similarity">
    <text evidence="3 4">Belongs to the RlpA family.</text>
</comment>
<dbReference type="InterPro" id="IPR034718">
    <property type="entry name" value="RlpA"/>
</dbReference>
<dbReference type="CDD" id="cd22268">
    <property type="entry name" value="DPBB_RlpA-like"/>
    <property type="match status" value="1"/>
</dbReference>
<dbReference type="InterPro" id="IPR009009">
    <property type="entry name" value="RlpA-like_DPBB"/>
</dbReference>
<dbReference type="EC" id="4.2.2.-" evidence="3"/>
<dbReference type="NCBIfam" id="TIGR00413">
    <property type="entry name" value="rlpA"/>
    <property type="match status" value="1"/>
</dbReference>